<dbReference type="PANTHER" id="PTHR30344:SF1">
    <property type="entry name" value="6-PHOSPHOGLUCONOLACTONASE"/>
    <property type="match status" value="1"/>
</dbReference>
<dbReference type="Gene3D" id="2.130.10.10">
    <property type="entry name" value="YVTN repeat-like/Quinoprotein amine dehydrogenase"/>
    <property type="match status" value="1"/>
</dbReference>
<evidence type="ECO:0000256" key="1">
    <source>
        <dbReference type="ARBA" id="ARBA00005564"/>
    </source>
</evidence>
<dbReference type="SUPFAM" id="SSF51004">
    <property type="entry name" value="C-terminal (heme d1) domain of cytochrome cd1-nitrite reductase"/>
    <property type="match status" value="1"/>
</dbReference>
<dbReference type="STRING" id="1224947.SAMN05216480_11661"/>
<dbReference type="Pfam" id="PF10282">
    <property type="entry name" value="Lactonase"/>
    <property type="match status" value="1"/>
</dbReference>
<protein>
    <submittedName>
        <fullName evidence="3">6-phosphogluconolactonase</fullName>
    </submittedName>
</protein>
<keyword evidence="4" id="KW-1185">Reference proteome</keyword>
<dbReference type="OrthoDB" id="9790815at2"/>
<dbReference type="PANTHER" id="PTHR30344">
    <property type="entry name" value="6-PHOSPHOGLUCONOLACTONASE-RELATED"/>
    <property type="match status" value="1"/>
</dbReference>
<evidence type="ECO:0000313" key="4">
    <source>
        <dbReference type="Proteomes" id="UP000199138"/>
    </source>
</evidence>
<dbReference type="AlphaFoldDB" id="A0A1I7IHP3"/>
<name>A0A1I7IHP3_9FLAO</name>
<dbReference type="RefSeq" id="WP_093026241.1">
    <property type="nucleotide sequence ID" value="NZ_FPBK01000016.1"/>
</dbReference>
<dbReference type="InterPro" id="IPR050282">
    <property type="entry name" value="Cycloisomerase_2"/>
</dbReference>
<evidence type="ECO:0000256" key="2">
    <source>
        <dbReference type="ARBA" id="ARBA00022526"/>
    </source>
</evidence>
<dbReference type="GO" id="GO:0017057">
    <property type="term" value="F:6-phosphogluconolactonase activity"/>
    <property type="evidence" value="ECO:0007669"/>
    <property type="project" value="TreeGrafter"/>
</dbReference>
<sequence>MKKIALVLFSMSAIAFTSCKEEKKKTINQEQSITETKNHIENPVYVGTYTKKEGHVDGKADGIYLMDKQSDGKLKMIATVAELTNPSWVTISHDTKYLYAVSELVDVEGNSGYLGVYEINDDYTLHEVAQIPSGAYAPCHIAVDKTDKYVFVANYAGGVFMEFKKGMNNSFKNINKVNLNELPEAVTKTSHAHEITFSDDNKHFYVNDLGDDKIWIYDFDESNGDIKPNQQPYVSTVKGAGPRHFVIADNQKFAYSINELNSTVTVFSFDKNTGGLKKLQAITTLPEDYKEFNATAEIAIHPNGKYLYASNRGHNSIAAFKIDAEKGTLSSIGYQSTEGDFPRYFGIANQGKTIYAANQNTGNIAELVIHEDGTLSSANNVVEVPTPVCMAFIK</sequence>
<dbReference type="GO" id="GO:0006006">
    <property type="term" value="P:glucose metabolic process"/>
    <property type="evidence" value="ECO:0007669"/>
    <property type="project" value="UniProtKB-KW"/>
</dbReference>
<dbReference type="PROSITE" id="PS51257">
    <property type="entry name" value="PROKAR_LIPOPROTEIN"/>
    <property type="match status" value="1"/>
</dbReference>
<dbReference type="InterPro" id="IPR015943">
    <property type="entry name" value="WD40/YVTN_repeat-like_dom_sf"/>
</dbReference>
<keyword evidence="2" id="KW-0313">Glucose metabolism</keyword>
<gene>
    <name evidence="3" type="ORF">SAMN05216480_11661</name>
</gene>
<organism evidence="3 4">
    <name type="scientific">Pustulibacterium marinum</name>
    <dbReference type="NCBI Taxonomy" id="1224947"/>
    <lineage>
        <taxon>Bacteria</taxon>
        <taxon>Pseudomonadati</taxon>
        <taxon>Bacteroidota</taxon>
        <taxon>Flavobacteriia</taxon>
        <taxon>Flavobacteriales</taxon>
        <taxon>Flavobacteriaceae</taxon>
        <taxon>Pustulibacterium</taxon>
    </lineage>
</organism>
<keyword evidence="2" id="KW-0119">Carbohydrate metabolism</keyword>
<accession>A0A1I7IHP3</accession>
<dbReference type="EMBL" id="FPBK01000016">
    <property type="protein sequence ID" value="SFU72458.1"/>
    <property type="molecule type" value="Genomic_DNA"/>
</dbReference>
<reference evidence="3 4" key="1">
    <citation type="submission" date="2016-10" db="EMBL/GenBank/DDBJ databases">
        <authorList>
            <person name="de Groot N.N."/>
        </authorList>
    </citation>
    <scope>NUCLEOTIDE SEQUENCE [LARGE SCALE GENOMIC DNA]</scope>
    <source>
        <strain evidence="3 4">CGMCC 1.12333</strain>
    </source>
</reference>
<dbReference type="Proteomes" id="UP000199138">
    <property type="component" value="Unassembled WGS sequence"/>
</dbReference>
<proteinExistence type="inferred from homology"/>
<evidence type="ECO:0000313" key="3">
    <source>
        <dbReference type="EMBL" id="SFU72458.1"/>
    </source>
</evidence>
<dbReference type="InterPro" id="IPR019405">
    <property type="entry name" value="Lactonase_7-beta_prop"/>
</dbReference>
<comment type="similarity">
    <text evidence="1">Belongs to the cycloisomerase 2 family.</text>
</comment>
<dbReference type="InterPro" id="IPR011048">
    <property type="entry name" value="Haem_d1_sf"/>
</dbReference>